<dbReference type="AlphaFoldDB" id="A0A662Z9S9"/>
<organism evidence="1 2">
    <name type="scientific">Succinivibrio dextrinosolvens</name>
    <dbReference type="NCBI Taxonomy" id="83771"/>
    <lineage>
        <taxon>Bacteria</taxon>
        <taxon>Pseudomonadati</taxon>
        <taxon>Pseudomonadota</taxon>
        <taxon>Gammaproteobacteria</taxon>
        <taxon>Aeromonadales</taxon>
        <taxon>Succinivibrionaceae</taxon>
        <taxon>Succinivibrio</taxon>
    </lineage>
</organism>
<dbReference type="RefSeq" id="WP_074839588.1">
    <property type="nucleotide sequence ID" value="NZ_CP047056.1"/>
</dbReference>
<name>A0A662Z9S9_9GAMM</name>
<dbReference type="Proteomes" id="UP000243374">
    <property type="component" value="Unassembled WGS sequence"/>
</dbReference>
<dbReference type="EMBL" id="FOSF01000008">
    <property type="protein sequence ID" value="SFJ93775.1"/>
    <property type="molecule type" value="Genomic_DNA"/>
</dbReference>
<gene>
    <name evidence="1" type="ORF">SAMN04487865_100856</name>
</gene>
<accession>A0A662Z9S9</accession>
<protein>
    <submittedName>
        <fullName evidence="1">Uncharacterized protein</fullName>
    </submittedName>
</protein>
<evidence type="ECO:0000313" key="2">
    <source>
        <dbReference type="Proteomes" id="UP000243374"/>
    </source>
</evidence>
<evidence type="ECO:0000313" key="1">
    <source>
        <dbReference type="EMBL" id="SFJ93775.1"/>
    </source>
</evidence>
<proteinExistence type="predicted"/>
<reference evidence="1 2" key="1">
    <citation type="submission" date="2016-10" db="EMBL/GenBank/DDBJ databases">
        <authorList>
            <person name="Varghese N."/>
            <person name="Submissions S."/>
        </authorList>
    </citation>
    <scope>NUCLEOTIDE SEQUENCE [LARGE SCALE GENOMIC DNA]</scope>
    <source>
        <strain evidence="1 2">22B</strain>
    </source>
</reference>
<keyword evidence="2" id="KW-1185">Reference proteome</keyword>
<sequence length="81" mass="8978">MQSLSDEEKFSDPRELAVILYIEALKYNKTDIDKITEAVNLTPLPNLATASQLCDCLKIRGTYQHLIGTANSAIQSAHSKK</sequence>